<evidence type="ECO:0000256" key="4">
    <source>
        <dbReference type="ARBA" id="ARBA00022840"/>
    </source>
</evidence>
<feature type="transmembrane region" description="Helical" evidence="5">
    <location>
        <begin position="13"/>
        <end position="33"/>
    </location>
</feature>
<dbReference type="Pfam" id="PF00696">
    <property type="entry name" value="AA_kinase"/>
    <property type="match status" value="1"/>
</dbReference>
<reference evidence="7 8" key="1">
    <citation type="submission" date="2017-09" db="EMBL/GenBank/DDBJ databases">
        <title>Depth-based differentiation of microbial function through sediment-hosted aquifers and enrichment of novel symbionts in the deep terrestrial subsurface.</title>
        <authorList>
            <person name="Probst A.J."/>
            <person name="Ladd B."/>
            <person name="Jarett J.K."/>
            <person name="Geller-Mcgrath D.E."/>
            <person name="Sieber C.M."/>
            <person name="Emerson J.B."/>
            <person name="Anantharaman K."/>
            <person name="Thomas B.C."/>
            <person name="Malmstrom R."/>
            <person name="Stieglmeier M."/>
            <person name="Klingl A."/>
            <person name="Woyke T."/>
            <person name="Ryan C.M."/>
            <person name="Banfield J.F."/>
        </authorList>
    </citation>
    <scope>NUCLEOTIDE SEQUENCE [LARGE SCALE GENOMIC DNA]</scope>
    <source>
        <strain evidence="7">CG10_big_fil_rev_8_21_14_0_10_45_14</strain>
    </source>
</reference>
<dbReference type="SUPFAM" id="SSF53633">
    <property type="entry name" value="Carbamate kinase-like"/>
    <property type="match status" value="1"/>
</dbReference>
<dbReference type="GO" id="GO:0005829">
    <property type="term" value="C:cytosol"/>
    <property type="evidence" value="ECO:0007669"/>
    <property type="project" value="TreeGrafter"/>
</dbReference>
<dbReference type="PANTHER" id="PTHR43654:SF1">
    <property type="entry name" value="ISOPENTENYL PHOSPHATE KINASE"/>
    <property type="match status" value="1"/>
</dbReference>
<feature type="transmembrane region" description="Helical" evidence="5">
    <location>
        <begin position="54"/>
        <end position="76"/>
    </location>
</feature>
<dbReference type="Gene3D" id="3.40.1160.10">
    <property type="entry name" value="Acetylglutamate kinase-like"/>
    <property type="match status" value="1"/>
</dbReference>
<keyword evidence="3" id="KW-0418">Kinase</keyword>
<protein>
    <recommendedName>
        <fullName evidence="6">Aspartate/glutamate/uridylate kinase domain-containing protein</fullName>
    </recommendedName>
</protein>
<dbReference type="PANTHER" id="PTHR43654">
    <property type="entry name" value="GLUTAMATE 5-KINASE"/>
    <property type="match status" value="1"/>
</dbReference>
<feature type="domain" description="Aspartate/glutamate/uridylate kinase" evidence="6">
    <location>
        <begin position="21"/>
        <end position="182"/>
    </location>
</feature>
<dbReference type="PRINTS" id="PR00474">
    <property type="entry name" value="GLU5KINASE"/>
</dbReference>
<proteinExistence type="predicted"/>
<dbReference type="InterPro" id="IPR036393">
    <property type="entry name" value="AceGlu_kinase-like_sf"/>
</dbReference>
<dbReference type="InterPro" id="IPR001048">
    <property type="entry name" value="Asp/Glu/Uridylate_kinase"/>
</dbReference>
<gene>
    <name evidence="7" type="ORF">COV07_01545</name>
</gene>
<keyword evidence="5" id="KW-0812">Transmembrane</keyword>
<keyword evidence="2" id="KW-0547">Nucleotide-binding</keyword>
<accession>A0A2H0RLS4</accession>
<dbReference type="Proteomes" id="UP000230833">
    <property type="component" value="Unassembled WGS sequence"/>
</dbReference>
<sequence length="226" mass="24600">MSFQDSWYGEGEVFFIFIFMKTIAIKIGSSVILTGRNKLDEFRIAHIADQVASLRKGGVGVVLVISGAVAFGANYIDLSEADTRLKKVAAGIGQTYLISIVRKFFSAKKLTVAQVLLTKGCFYSKENQKSIKETLEYYLEIGIIPVINENDVVDLNSFGGNDCLVSEIATMLGLEQVIILSQMSASLHGVGGGKIKQQVITDLNNKGIRASILNGKEKKNITSNIL</sequence>
<evidence type="ECO:0000259" key="6">
    <source>
        <dbReference type="Pfam" id="PF00696"/>
    </source>
</evidence>
<evidence type="ECO:0000313" key="8">
    <source>
        <dbReference type="Proteomes" id="UP000230833"/>
    </source>
</evidence>
<evidence type="ECO:0000256" key="5">
    <source>
        <dbReference type="SAM" id="Phobius"/>
    </source>
</evidence>
<organism evidence="7 8">
    <name type="scientific">Candidatus Vogelbacteria bacterium CG10_big_fil_rev_8_21_14_0_10_45_14</name>
    <dbReference type="NCBI Taxonomy" id="1975042"/>
    <lineage>
        <taxon>Bacteria</taxon>
        <taxon>Candidatus Vogeliibacteriota</taxon>
    </lineage>
</organism>
<evidence type="ECO:0000256" key="2">
    <source>
        <dbReference type="ARBA" id="ARBA00022741"/>
    </source>
</evidence>
<keyword evidence="4" id="KW-0067">ATP-binding</keyword>
<dbReference type="GO" id="GO:0005524">
    <property type="term" value="F:ATP binding"/>
    <property type="evidence" value="ECO:0007669"/>
    <property type="project" value="UniProtKB-KW"/>
</dbReference>
<name>A0A2H0RLS4_9BACT</name>
<evidence type="ECO:0000256" key="3">
    <source>
        <dbReference type="ARBA" id="ARBA00022777"/>
    </source>
</evidence>
<keyword evidence="5" id="KW-0472">Membrane</keyword>
<dbReference type="EMBL" id="PCYL01000018">
    <property type="protein sequence ID" value="PIR46954.1"/>
    <property type="molecule type" value="Genomic_DNA"/>
</dbReference>
<evidence type="ECO:0000313" key="7">
    <source>
        <dbReference type="EMBL" id="PIR46954.1"/>
    </source>
</evidence>
<evidence type="ECO:0000256" key="1">
    <source>
        <dbReference type="ARBA" id="ARBA00022679"/>
    </source>
</evidence>
<dbReference type="InterPro" id="IPR001057">
    <property type="entry name" value="Glu/AcGlu_kinase"/>
</dbReference>
<comment type="caution">
    <text evidence="7">The sequence shown here is derived from an EMBL/GenBank/DDBJ whole genome shotgun (WGS) entry which is preliminary data.</text>
</comment>
<dbReference type="GO" id="GO:0004349">
    <property type="term" value="F:glutamate 5-kinase activity"/>
    <property type="evidence" value="ECO:0007669"/>
    <property type="project" value="TreeGrafter"/>
</dbReference>
<keyword evidence="1" id="KW-0808">Transferase</keyword>
<keyword evidence="5" id="KW-1133">Transmembrane helix</keyword>
<dbReference type="AlphaFoldDB" id="A0A2H0RLS4"/>